<dbReference type="GO" id="GO:0003677">
    <property type="term" value="F:DNA binding"/>
    <property type="evidence" value="ECO:0007669"/>
    <property type="project" value="UniProtKB-UniRule"/>
</dbReference>
<dbReference type="Gene3D" id="1.10.357.10">
    <property type="entry name" value="Tetracycline Repressor, domain 2"/>
    <property type="match status" value="1"/>
</dbReference>
<dbReference type="PRINTS" id="PR00455">
    <property type="entry name" value="HTHTETR"/>
</dbReference>
<dbReference type="EMBL" id="NPDU01000028">
    <property type="protein sequence ID" value="PJZ61625.1"/>
    <property type="molecule type" value="Genomic_DNA"/>
</dbReference>
<keyword evidence="1" id="KW-0805">Transcription regulation</keyword>
<sequence length="203" mass="23482">MKLVGDTKEKIVNLARGYFQSVGFQSFSFQNLADDLGIKKSSVHYHYSSKEELGLELLEIFYKDFEEYTENLKERPPRVRLFGLFKLYEAYTGENGKICPFGVVGSEYHVLKQPIRDKALVLHNQHRDFLIQTLSDGVKDGSFVLALTSKETADLFMSAIQGAMQIARIRKDREYFPRIIKSLKSMIQIKEHKNAGHRYDYKS</sequence>
<dbReference type="Proteomes" id="UP000232188">
    <property type="component" value="Unassembled WGS sequence"/>
</dbReference>
<keyword evidence="8" id="KW-1185">Reference proteome</keyword>
<evidence type="ECO:0000313" key="6">
    <source>
        <dbReference type="EMBL" id="PJZ51901.1"/>
    </source>
</evidence>
<evidence type="ECO:0000256" key="4">
    <source>
        <dbReference type="PROSITE-ProRule" id="PRU00335"/>
    </source>
</evidence>
<dbReference type="PANTHER" id="PTHR47506:SF6">
    <property type="entry name" value="HTH-TYPE TRANSCRIPTIONAL REPRESSOR NEMR"/>
    <property type="match status" value="1"/>
</dbReference>
<feature type="DNA-binding region" description="H-T-H motif" evidence="4">
    <location>
        <begin position="28"/>
        <end position="47"/>
    </location>
</feature>
<comment type="caution">
    <text evidence="6">The sequence shown here is derived from an EMBL/GenBank/DDBJ whole genome shotgun (WGS) entry which is preliminary data.</text>
</comment>
<keyword evidence="2 4" id="KW-0238">DNA-binding</keyword>
<feature type="domain" description="HTH tetR-type" evidence="5">
    <location>
        <begin position="5"/>
        <end position="65"/>
    </location>
</feature>
<evidence type="ECO:0000256" key="2">
    <source>
        <dbReference type="ARBA" id="ARBA00023125"/>
    </source>
</evidence>
<evidence type="ECO:0000313" key="8">
    <source>
        <dbReference type="Proteomes" id="UP000232149"/>
    </source>
</evidence>
<dbReference type="InterPro" id="IPR001647">
    <property type="entry name" value="HTH_TetR"/>
</dbReference>
<gene>
    <name evidence="7" type="ORF">CH376_12095</name>
    <name evidence="6" type="ORF">CH380_17715</name>
</gene>
<organism evidence="6 9">
    <name type="scientific">Leptospira adleri</name>
    <dbReference type="NCBI Taxonomy" id="2023186"/>
    <lineage>
        <taxon>Bacteria</taxon>
        <taxon>Pseudomonadati</taxon>
        <taxon>Spirochaetota</taxon>
        <taxon>Spirochaetia</taxon>
        <taxon>Leptospirales</taxon>
        <taxon>Leptospiraceae</taxon>
        <taxon>Leptospira</taxon>
    </lineage>
</organism>
<dbReference type="InterPro" id="IPR036271">
    <property type="entry name" value="Tet_transcr_reg_TetR-rel_C_sf"/>
</dbReference>
<accession>A0A2M9YK36</accession>
<dbReference type="AlphaFoldDB" id="A0A2M9YK36"/>
<dbReference type="SUPFAM" id="SSF46689">
    <property type="entry name" value="Homeodomain-like"/>
    <property type="match status" value="1"/>
</dbReference>
<dbReference type="SUPFAM" id="SSF48498">
    <property type="entry name" value="Tetracyclin repressor-like, C-terminal domain"/>
    <property type="match status" value="1"/>
</dbReference>
<evidence type="ECO:0000256" key="3">
    <source>
        <dbReference type="ARBA" id="ARBA00023163"/>
    </source>
</evidence>
<dbReference type="RefSeq" id="WP_100787089.1">
    <property type="nucleotide sequence ID" value="NZ_NPDU01000028.1"/>
</dbReference>
<reference evidence="8 9" key="1">
    <citation type="submission" date="2017-07" db="EMBL/GenBank/DDBJ databases">
        <title>Leptospira spp. isolated from tropical soils.</title>
        <authorList>
            <person name="Thibeaux R."/>
            <person name="Iraola G."/>
            <person name="Ferres I."/>
            <person name="Bierque E."/>
            <person name="Girault D."/>
            <person name="Soupe-Gilbert M.-E."/>
            <person name="Picardeau M."/>
            <person name="Goarant C."/>
        </authorList>
    </citation>
    <scope>NUCLEOTIDE SEQUENCE [LARGE SCALE GENOMIC DNA]</scope>
    <source>
        <strain evidence="6 9">FH2-B-C1</strain>
        <strain evidence="7 8">FH2-B-D1</strain>
    </source>
</reference>
<name>A0A2M9YK36_9LEPT</name>
<dbReference type="PROSITE" id="PS50977">
    <property type="entry name" value="HTH_TETR_2"/>
    <property type="match status" value="1"/>
</dbReference>
<evidence type="ECO:0000259" key="5">
    <source>
        <dbReference type="PROSITE" id="PS50977"/>
    </source>
</evidence>
<evidence type="ECO:0000256" key="1">
    <source>
        <dbReference type="ARBA" id="ARBA00023015"/>
    </source>
</evidence>
<dbReference type="Pfam" id="PF00440">
    <property type="entry name" value="TetR_N"/>
    <property type="match status" value="1"/>
</dbReference>
<keyword evidence="3" id="KW-0804">Transcription</keyword>
<evidence type="ECO:0000313" key="9">
    <source>
        <dbReference type="Proteomes" id="UP000232188"/>
    </source>
</evidence>
<proteinExistence type="predicted"/>
<dbReference type="InterPro" id="IPR011075">
    <property type="entry name" value="TetR_C"/>
</dbReference>
<evidence type="ECO:0000313" key="7">
    <source>
        <dbReference type="EMBL" id="PJZ61625.1"/>
    </source>
</evidence>
<dbReference type="EMBL" id="NPDV01000018">
    <property type="protein sequence ID" value="PJZ51901.1"/>
    <property type="molecule type" value="Genomic_DNA"/>
</dbReference>
<dbReference type="PANTHER" id="PTHR47506">
    <property type="entry name" value="TRANSCRIPTIONAL REGULATORY PROTEIN"/>
    <property type="match status" value="1"/>
</dbReference>
<dbReference type="Pfam" id="PF16925">
    <property type="entry name" value="TetR_C_13"/>
    <property type="match status" value="1"/>
</dbReference>
<protein>
    <submittedName>
        <fullName evidence="6">AcrR family transcriptional regulator</fullName>
    </submittedName>
</protein>
<dbReference type="InterPro" id="IPR009057">
    <property type="entry name" value="Homeodomain-like_sf"/>
</dbReference>
<dbReference type="Proteomes" id="UP000232149">
    <property type="component" value="Unassembled WGS sequence"/>
</dbReference>